<feature type="transmembrane region" description="Helical" evidence="18">
    <location>
        <begin position="130"/>
        <end position="146"/>
    </location>
</feature>
<evidence type="ECO:0000256" key="13">
    <source>
        <dbReference type="ARBA" id="ARBA00034036"/>
    </source>
</evidence>
<keyword evidence="4 18" id="KW-0812">Transmembrane</keyword>
<comment type="similarity">
    <text evidence="3 18">Belongs to the cation transport ATPase (P-type) (TC 3.A.3) family. Type IV subfamily.</text>
</comment>
<dbReference type="InterPro" id="IPR044492">
    <property type="entry name" value="P_typ_ATPase_HD_dom"/>
</dbReference>
<dbReference type="InterPro" id="IPR001757">
    <property type="entry name" value="P_typ_ATPase"/>
</dbReference>
<evidence type="ECO:0000256" key="10">
    <source>
        <dbReference type="ARBA" id="ARBA00022967"/>
    </source>
</evidence>
<dbReference type="SFLD" id="SFLDS00003">
    <property type="entry name" value="Haloacid_Dehalogenase"/>
    <property type="match status" value="1"/>
</dbReference>
<dbReference type="Gene3D" id="3.40.50.1000">
    <property type="entry name" value="HAD superfamily/HAD-like"/>
    <property type="match status" value="2"/>
</dbReference>
<evidence type="ECO:0000313" key="23">
    <source>
        <dbReference type="Proteomes" id="UP000694556"/>
    </source>
</evidence>
<evidence type="ECO:0000256" key="15">
    <source>
        <dbReference type="PIRSR" id="PIRSR606539-1"/>
    </source>
</evidence>
<keyword evidence="12 18" id="KW-0472">Membrane</keyword>
<dbReference type="InterPro" id="IPR008250">
    <property type="entry name" value="ATPase_P-typ_transduc_dom_A_sf"/>
</dbReference>
<feature type="binding site" evidence="16">
    <location>
        <position position="1031"/>
    </location>
    <ligand>
        <name>ATP</name>
        <dbReference type="ChEBI" id="CHEBI:30616"/>
    </ligand>
</feature>
<evidence type="ECO:0000256" key="6">
    <source>
        <dbReference type="ARBA" id="ARBA00022741"/>
    </source>
</evidence>
<feature type="domain" description="P-type ATPase N-terminal" evidence="20">
    <location>
        <begin position="70"/>
        <end position="129"/>
    </location>
</feature>
<feature type="transmembrane region" description="Helical" evidence="18">
    <location>
        <begin position="1248"/>
        <end position="1268"/>
    </location>
</feature>
<dbReference type="InterPro" id="IPR006539">
    <property type="entry name" value="P-type_ATPase_IV"/>
</dbReference>
<dbReference type="GO" id="GO:1990531">
    <property type="term" value="C:phospholipid-translocating ATPase complex"/>
    <property type="evidence" value="ECO:0007669"/>
    <property type="project" value="UniProtKB-ARBA"/>
</dbReference>
<keyword evidence="5 17" id="KW-0479">Metal-binding</keyword>
<organism evidence="22 23">
    <name type="scientific">Cairina moschata</name>
    <name type="common">Muscovy duck</name>
    <dbReference type="NCBI Taxonomy" id="8855"/>
    <lineage>
        <taxon>Eukaryota</taxon>
        <taxon>Metazoa</taxon>
        <taxon>Chordata</taxon>
        <taxon>Craniata</taxon>
        <taxon>Vertebrata</taxon>
        <taxon>Euteleostomi</taxon>
        <taxon>Archelosauria</taxon>
        <taxon>Archosauria</taxon>
        <taxon>Dinosauria</taxon>
        <taxon>Saurischia</taxon>
        <taxon>Theropoda</taxon>
        <taxon>Coelurosauria</taxon>
        <taxon>Aves</taxon>
        <taxon>Neognathae</taxon>
        <taxon>Galloanserae</taxon>
        <taxon>Anseriformes</taxon>
        <taxon>Anatidae</taxon>
        <taxon>Anatinae</taxon>
        <taxon>Cairina</taxon>
    </lineage>
</organism>
<dbReference type="SFLD" id="SFLDF00027">
    <property type="entry name" value="p-type_atpase"/>
    <property type="match status" value="1"/>
</dbReference>
<dbReference type="CDD" id="cd02073">
    <property type="entry name" value="P-type_ATPase_APLT_Dnf-like"/>
    <property type="match status" value="1"/>
</dbReference>
<feature type="region of interest" description="Disordered" evidence="19">
    <location>
        <begin position="1344"/>
        <end position="1364"/>
    </location>
</feature>
<dbReference type="SUPFAM" id="SSF81660">
    <property type="entry name" value="Metal cation-transporting ATPase, ATP-binding domain N"/>
    <property type="match status" value="1"/>
</dbReference>
<dbReference type="GO" id="GO:0005886">
    <property type="term" value="C:plasma membrane"/>
    <property type="evidence" value="ECO:0007669"/>
    <property type="project" value="TreeGrafter"/>
</dbReference>
<evidence type="ECO:0000256" key="18">
    <source>
        <dbReference type="RuleBase" id="RU362033"/>
    </source>
</evidence>
<dbReference type="Pfam" id="PF16212">
    <property type="entry name" value="PhoLip_ATPase_C"/>
    <property type="match status" value="1"/>
</dbReference>
<dbReference type="Proteomes" id="UP000694556">
    <property type="component" value="Unassembled WGS sequence"/>
</dbReference>
<feature type="transmembrane region" description="Helical" evidence="18">
    <location>
        <begin position="1294"/>
        <end position="1315"/>
    </location>
</feature>
<sequence>MSRKSFPDCFSRIIWKKHFFKETCCRCAASDTEIQNEGLEKRGKLKKRKKKNENKRVIISNLSFGSMKWKENPNRYYDSNKIKTTKYTILTFFPKNIYEQFHRFANIYFVVIALLNFVPVVNAFQPEVSMIPICVIMAMTAIKDAWEDFRRYKLDKEINHMGCYIYSRKDRAYVEKCWKDVQVGDFVQLQCNETIPADILLLYSSDQNGICHLETANLDGETNLKQRRVVMGFSGQNTLFEPEFFQNTIICEMPNNDLNKFKGYMEKPNNERIGFNIESLLLRGCTIRNTEVAVGIVIYAGHETKAMLNNNGPRYKRSKIERRMNMDIFLCVGLLFTMCLVGAIGHGIWAGSFSEHPPYDVPDENGNFLSPVLAGFYLFLTMIILLQVLIPISLYVSIELVKLGQVFLIHNDIDLYDEEADLPIQCRALNITEDLGQIQYIFSDKTGTLTENKMVFRRCTVDGHEFSHQENAKRLETHKELDLDYEDFVKLQHFTLPSMNTERPGTYKQRTMRPLRRCQSARAHFQGHTRNRSLGRCDSNRSQVAFSSTIEKDVTPDSRLLRRVREAALQTENLSPFIHMQTATSLTDFFLALAICNTVVVSTATEPRQRVIVPPPIKPSGITLEKIHQIFHRLKLASLSQSFSSPQPSSELGASFSANNTGDHLAALDCCDEDNDCCDSNRGTGLQDKGSTDIGSASLDEVFKSVTHGSLPTDFCYEAESPDEAALVYAAQAYSFTLVSRTPEQVTVQLPQGTLLTFDILYTLGFDSVRKRMSVVVRHPLTKEVIVYTKGADSVIMDLLEDSGKADTYADRRRKRIKDRTQKHLDYYARDGLRTLCIAKKVLNEDDFQKWANFRREAEAAIDNREDLLMETAQHLETKLTLLGATGIEDRLQDGVPDTIAALRESGIQIWVLTGDKQETAVNIAYSCKLLNQRDTVFTINTENKETCESLLNLTLEEVRKNYEVEKPQRKFFDFIPTSLPASEVPSPEFGLVIDGRTLSVIFQGGLEEKFLELTRHCRSVLCCRSTPLQKSMVVKLVRRQLKVMTLSIGDGANDVSMIQAADVGIGISGQEGMQAVMASDFAVSRFKHLKKLLLVHGHWCYTRLAKMVIYFFYKNVSYVNLLFWYQFFCGFSGNTMIDYWQMIFFNLFFTSMPPLVFGILDRDVSAETLLGLPELYKNGQNSEIYKLSTFIITMFDAFYQSLICFFVPYLMYKDSDIDVFSFGNPINTISLLTILLHQALEMKTWTLFHWITIIGSVVIYFVFSLIYNAACVVCNPPTNPYWIMEKQLLEPTFYLLCLITPVIALLPRFFIFALQGTFGTSLILKAQQLDKLPKEQQDLEIQKLRSRKQTTSDAPIASPASNDDLDQNISHLCLSPFLHPAAVTVSPRNTKSQGLSTSEVNPLKKWTPEEGYCFFNRWAEEEYTATESSPGPFSGHCPLVPRRVTSPGQESGKPTKDKGKKNNHGSHRRSVSAVTL</sequence>
<comment type="catalytic activity">
    <reaction evidence="13 18">
        <text>ATP + H2O + phospholipidSide 1 = ADP + phosphate + phospholipidSide 2.</text>
        <dbReference type="EC" id="7.6.2.1"/>
    </reaction>
</comment>
<dbReference type="Gene3D" id="3.40.1110.10">
    <property type="entry name" value="Calcium-transporting ATPase, cytoplasmic domain N"/>
    <property type="match status" value="2"/>
</dbReference>
<dbReference type="FunFam" id="3.40.50.1000:FF:000001">
    <property type="entry name" value="Phospholipid-transporting ATPase IC"/>
    <property type="match status" value="1"/>
</dbReference>
<dbReference type="PRINTS" id="PR00119">
    <property type="entry name" value="CATATPASE"/>
</dbReference>
<feature type="transmembrane region" description="Helical" evidence="18">
    <location>
        <begin position="326"/>
        <end position="349"/>
    </location>
</feature>
<dbReference type="SFLD" id="SFLDG00002">
    <property type="entry name" value="C1.7:_P-type_atpase_like"/>
    <property type="match status" value="1"/>
</dbReference>
<feature type="transmembrane region" description="Helical" evidence="18">
    <location>
        <begin position="1140"/>
        <end position="1161"/>
    </location>
</feature>
<dbReference type="FunFam" id="2.70.150.10:FF:000022">
    <property type="entry name" value="Phospholipid-transporting ATPase"/>
    <property type="match status" value="1"/>
</dbReference>
<feature type="binding site" evidence="16">
    <location>
        <position position="446"/>
    </location>
    <ligand>
        <name>ATP</name>
        <dbReference type="ChEBI" id="CHEBI:30616"/>
    </ligand>
</feature>
<feature type="compositionally biased region" description="Basic residues" evidence="19">
    <location>
        <begin position="1459"/>
        <end position="1471"/>
    </location>
</feature>
<dbReference type="NCBIfam" id="TIGR01494">
    <property type="entry name" value="ATPase_P-type"/>
    <property type="match status" value="2"/>
</dbReference>
<feature type="active site" description="4-aspartylphosphate intermediate" evidence="15">
    <location>
        <position position="444"/>
    </location>
</feature>
<dbReference type="FunFam" id="3.40.1110.10:FF:000009">
    <property type="entry name" value="Phospholipid-transporting ATPase"/>
    <property type="match status" value="1"/>
</dbReference>
<feature type="binding site" evidence="17">
    <location>
        <position position="1051"/>
    </location>
    <ligand>
        <name>Mg(2+)</name>
        <dbReference type="ChEBI" id="CHEBI:18420"/>
    </ligand>
</feature>
<protein>
    <recommendedName>
        <fullName evidence="18">Phospholipid-transporting ATPase</fullName>
        <ecNumber evidence="18">7.6.2.1</ecNumber>
    </recommendedName>
</protein>
<dbReference type="InterPro" id="IPR032631">
    <property type="entry name" value="P-type_ATPase_N"/>
</dbReference>
<comment type="subcellular location">
    <subcellularLocation>
        <location evidence="2">Endoplasmic reticulum membrane</location>
        <topology evidence="2">Multi-pass membrane protein</topology>
    </subcellularLocation>
    <subcellularLocation>
        <location evidence="18">Membrane</location>
        <topology evidence="18">Multi-pass membrane protein</topology>
    </subcellularLocation>
</comment>
<evidence type="ECO:0000256" key="14">
    <source>
        <dbReference type="ARBA" id="ARBA00050913"/>
    </source>
</evidence>
<evidence type="ECO:0000256" key="8">
    <source>
        <dbReference type="ARBA" id="ARBA00022840"/>
    </source>
</evidence>
<dbReference type="GO" id="GO:0140351">
    <property type="term" value="F:glycosylceramide flippase activity"/>
    <property type="evidence" value="ECO:0007669"/>
    <property type="project" value="UniProtKB-ARBA"/>
</dbReference>
<feature type="binding site" evidence="16">
    <location>
        <position position="1055"/>
    </location>
    <ligand>
        <name>ATP</name>
        <dbReference type="ChEBI" id="CHEBI:30616"/>
    </ligand>
</feature>
<evidence type="ECO:0000256" key="9">
    <source>
        <dbReference type="ARBA" id="ARBA00022842"/>
    </source>
</evidence>
<dbReference type="EC" id="7.6.2.1" evidence="18"/>
<dbReference type="Pfam" id="PF13246">
    <property type="entry name" value="Cation_ATPase"/>
    <property type="match status" value="1"/>
</dbReference>
<dbReference type="PANTHER" id="PTHR24092:SF79">
    <property type="entry name" value="PHOSPHOLIPID-TRANSPORTING ATPASE VB"/>
    <property type="match status" value="1"/>
</dbReference>
<evidence type="ECO:0000256" key="4">
    <source>
        <dbReference type="ARBA" id="ARBA00022692"/>
    </source>
</evidence>
<dbReference type="Pfam" id="PF16209">
    <property type="entry name" value="PhoLip_ATPase_N"/>
    <property type="match status" value="1"/>
</dbReference>
<feature type="binding site" evidence="16">
    <location>
        <position position="445"/>
    </location>
    <ligand>
        <name>ATP</name>
        <dbReference type="ChEBI" id="CHEBI:30616"/>
    </ligand>
</feature>
<keyword evidence="8 16" id="KW-0067">ATP-binding</keyword>
<feature type="binding site" evidence="16">
    <location>
        <position position="724"/>
    </location>
    <ligand>
        <name>ATP</name>
        <dbReference type="ChEBI" id="CHEBI:30616"/>
    </ligand>
</feature>
<feature type="binding site" evidence="16">
    <location>
        <position position="834"/>
    </location>
    <ligand>
        <name>ATP</name>
        <dbReference type="ChEBI" id="CHEBI:30616"/>
    </ligand>
</feature>
<evidence type="ECO:0000256" key="1">
    <source>
        <dbReference type="ARBA" id="ARBA00001946"/>
    </source>
</evidence>
<feature type="domain" description="P-type ATPase C-terminal" evidence="21">
    <location>
        <begin position="1077"/>
        <end position="1319"/>
    </location>
</feature>
<dbReference type="InterPro" id="IPR023214">
    <property type="entry name" value="HAD_sf"/>
</dbReference>
<evidence type="ECO:0000256" key="3">
    <source>
        <dbReference type="ARBA" id="ARBA00008109"/>
    </source>
</evidence>
<name>A0A8C3BHU4_CAIMO</name>
<dbReference type="GO" id="GO:0045332">
    <property type="term" value="P:phospholipid translocation"/>
    <property type="evidence" value="ECO:0007669"/>
    <property type="project" value="TreeGrafter"/>
</dbReference>
<keyword evidence="10 18" id="KW-1278">Translocase</keyword>
<comment type="cofactor">
    <cofactor evidence="1 17">
        <name>Mg(2+)</name>
        <dbReference type="ChEBI" id="CHEBI:18420"/>
    </cofactor>
</comment>
<evidence type="ECO:0000256" key="12">
    <source>
        <dbReference type="ARBA" id="ARBA00023136"/>
    </source>
</evidence>
<dbReference type="NCBIfam" id="TIGR01652">
    <property type="entry name" value="ATPase-Plipid"/>
    <property type="match status" value="2"/>
</dbReference>
<keyword evidence="9 17" id="KW-0460">Magnesium</keyword>
<feature type="binding site" evidence="16">
    <location>
        <position position="1054"/>
    </location>
    <ligand>
        <name>ATP</name>
        <dbReference type="ChEBI" id="CHEBI:30616"/>
    </ligand>
</feature>
<dbReference type="Ensembl" id="ENSCMMT00000007413.1">
    <property type="protein sequence ID" value="ENSCMMP00000006681.1"/>
    <property type="gene ID" value="ENSCMMG00000004233.1"/>
</dbReference>
<feature type="binding site" evidence="16">
    <location>
        <position position="766"/>
    </location>
    <ligand>
        <name>ATP</name>
        <dbReference type="ChEBI" id="CHEBI:30616"/>
    </ligand>
</feature>
<evidence type="ECO:0000256" key="17">
    <source>
        <dbReference type="PIRSR" id="PIRSR606539-3"/>
    </source>
</evidence>
<dbReference type="InterPro" id="IPR036412">
    <property type="entry name" value="HAD-like_sf"/>
</dbReference>
<dbReference type="SUPFAM" id="SSF81665">
    <property type="entry name" value="Calcium ATPase, transmembrane domain M"/>
    <property type="match status" value="1"/>
</dbReference>
<dbReference type="SUPFAM" id="SSF81653">
    <property type="entry name" value="Calcium ATPase, transduction domain A"/>
    <property type="match status" value="1"/>
</dbReference>
<feature type="transmembrane region" description="Helical" evidence="18">
    <location>
        <begin position="369"/>
        <end position="396"/>
    </location>
</feature>
<feature type="binding site" evidence="17">
    <location>
        <position position="446"/>
    </location>
    <ligand>
        <name>Mg(2+)</name>
        <dbReference type="ChEBI" id="CHEBI:18420"/>
    </ligand>
</feature>
<feature type="binding site" evidence="17">
    <location>
        <position position="444"/>
    </location>
    <ligand>
        <name>Mg(2+)</name>
        <dbReference type="ChEBI" id="CHEBI:18420"/>
    </ligand>
</feature>
<feature type="binding site" evidence="16">
    <location>
        <position position="1025"/>
    </location>
    <ligand>
        <name>ATP</name>
        <dbReference type="ChEBI" id="CHEBI:30616"/>
    </ligand>
</feature>
<dbReference type="InterPro" id="IPR032630">
    <property type="entry name" value="P_typ_ATPase_c"/>
</dbReference>
<evidence type="ECO:0000259" key="21">
    <source>
        <dbReference type="Pfam" id="PF16212"/>
    </source>
</evidence>
<evidence type="ECO:0000313" key="22">
    <source>
        <dbReference type="Ensembl" id="ENSCMMP00000006681.1"/>
    </source>
</evidence>
<feature type="transmembrane region" description="Helical" evidence="18">
    <location>
        <begin position="1109"/>
        <end position="1128"/>
    </location>
</feature>
<feature type="binding site" evidence="16">
    <location>
        <position position="914"/>
    </location>
    <ligand>
        <name>ATP</name>
        <dbReference type="ChEBI" id="CHEBI:30616"/>
    </ligand>
</feature>
<evidence type="ECO:0000256" key="11">
    <source>
        <dbReference type="ARBA" id="ARBA00022989"/>
    </source>
</evidence>
<keyword evidence="6 16" id="KW-0547">Nucleotide-binding</keyword>
<dbReference type="GO" id="GO:0000287">
    <property type="term" value="F:magnesium ion binding"/>
    <property type="evidence" value="ECO:0007669"/>
    <property type="project" value="UniProtKB-UniRule"/>
</dbReference>
<dbReference type="GO" id="GO:0005789">
    <property type="term" value="C:endoplasmic reticulum membrane"/>
    <property type="evidence" value="ECO:0007669"/>
    <property type="project" value="UniProtKB-SubCell"/>
</dbReference>
<evidence type="ECO:0000256" key="2">
    <source>
        <dbReference type="ARBA" id="ARBA00004477"/>
    </source>
</evidence>
<feature type="transmembrane region" description="Helical" evidence="18">
    <location>
        <begin position="105"/>
        <end position="124"/>
    </location>
</feature>
<accession>A0A8C3BHU4</accession>
<evidence type="ECO:0000259" key="20">
    <source>
        <dbReference type="Pfam" id="PF16209"/>
    </source>
</evidence>
<dbReference type="Gene3D" id="2.70.150.10">
    <property type="entry name" value="Calcium-transporting ATPase, cytoplasmic transduction domain A"/>
    <property type="match status" value="1"/>
</dbReference>
<feature type="transmembrane region" description="Helical" evidence="18">
    <location>
        <begin position="1188"/>
        <end position="1211"/>
    </location>
</feature>
<evidence type="ECO:0000256" key="7">
    <source>
        <dbReference type="ARBA" id="ARBA00022824"/>
    </source>
</evidence>
<feature type="binding site" evidence="16">
    <location>
        <position position="444"/>
    </location>
    <ligand>
        <name>ATP</name>
        <dbReference type="ChEBI" id="CHEBI:30616"/>
    </ligand>
</feature>
<dbReference type="FunFam" id="3.40.50.1000:FF:000023">
    <property type="entry name" value="Phospholipid-transporting ATPase"/>
    <property type="match status" value="1"/>
</dbReference>
<dbReference type="SUPFAM" id="SSF56784">
    <property type="entry name" value="HAD-like"/>
    <property type="match status" value="1"/>
</dbReference>
<feature type="binding site" evidence="16">
    <location>
        <position position="916"/>
    </location>
    <ligand>
        <name>ATP</name>
        <dbReference type="ChEBI" id="CHEBI:30616"/>
    </ligand>
</feature>
<evidence type="ECO:0000256" key="5">
    <source>
        <dbReference type="ARBA" id="ARBA00022723"/>
    </source>
</evidence>
<keyword evidence="11 18" id="KW-1133">Transmembrane helix</keyword>
<feature type="binding site" evidence="17">
    <location>
        <position position="1055"/>
    </location>
    <ligand>
        <name>Mg(2+)</name>
        <dbReference type="ChEBI" id="CHEBI:18420"/>
    </ligand>
</feature>
<reference evidence="22" key="2">
    <citation type="submission" date="2025-09" db="UniProtKB">
        <authorList>
            <consortium name="Ensembl"/>
        </authorList>
    </citation>
    <scope>IDENTIFICATION</scope>
</reference>
<dbReference type="GO" id="GO:0005524">
    <property type="term" value="F:ATP binding"/>
    <property type="evidence" value="ECO:0007669"/>
    <property type="project" value="UniProtKB-UniRule"/>
</dbReference>
<evidence type="ECO:0000256" key="19">
    <source>
        <dbReference type="SAM" id="MobiDB-lite"/>
    </source>
</evidence>
<dbReference type="InterPro" id="IPR023299">
    <property type="entry name" value="ATPase_P-typ_cyto_dom_N"/>
</dbReference>
<proteinExistence type="inferred from homology"/>
<feature type="binding site" evidence="16">
    <location>
        <position position="915"/>
    </location>
    <ligand>
        <name>ATP</name>
        <dbReference type="ChEBI" id="CHEBI:30616"/>
    </ligand>
</feature>
<dbReference type="InterPro" id="IPR023298">
    <property type="entry name" value="ATPase_P-typ_TM_dom_sf"/>
</dbReference>
<feature type="binding site" evidence="16">
    <location>
        <position position="790"/>
    </location>
    <ligand>
        <name>ATP</name>
        <dbReference type="ChEBI" id="CHEBI:30616"/>
    </ligand>
</feature>
<dbReference type="PROSITE" id="PS00154">
    <property type="entry name" value="ATPASE_E1_E2"/>
    <property type="match status" value="1"/>
</dbReference>
<reference evidence="22" key="1">
    <citation type="submission" date="2025-08" db="UniProtKB">
        <authorList>
            <consortium name="Ensembl"/>
        </authorList>
    </citation>
    <scope>IDENTIFICATION</scope>
</reference>
<evidence type="ECO:0000256" key="16">
    <source>
        <dbReference type="PIRSR" id="PIRSR606539-2"/>
    </source>
</evidence>
<comment type="catalytic activity">
    <reaction evidence="14">
        <text>a beta-D-glucosyl-(1&lt;-&gt;1')-N-acylsphing-4-enine(out) + ATP + H2O = a beta-D-glucosyl-(1&lt;-&gt;1')-N-acylsphing-4-enine(in) + ADP + phosphate + H(+)</text>
        <dbReference type="Rhea" id="RHEA:66036"/>
        <dbReference type="ChEBI" id="CHEBI:15377"/>
        <dbReference type="ChEBI" id="CHEBI:15378"/>
        <dbReference type="ChEBI" id="CHEBI:22801"/>
        <dbReference type="ChEBI" id="CHEBI:30616"/>
        <dbReference type="ChEBI" id="CHEBI:43474"/>
        <dbReference type="ChEBI" id="CHEBI:456216"/>
    </reaction>
    <physiologicalReaction direction="left-to-right" evidence="14">
        <dbReference type="Rhea" id="RHEA:66037"/>
    </physiologicalReaction>
</comment>
<dbReference type="Gene3D" id="1.20.1110.10">
    <property type="entry name" value="Calcium-transporting ATPase, transmembrane domain"/>
    <property type="match status" value="1"/>
</dbReference>
<dbReference type="InterPro" id="IPR018303">
    <property type="entry name" value="ATPase_P-typ_P_site"/>
</dbReference>
<keyword evidence="7" id="KW-0256">Endoplasmic reticulum</keyword>
<dbReference type="PANTHER" id="PTHR24092">
    <property type="entry name" value="PROBABLE PHOSPHOLIPID-TRANSPORTING ATPASE"/>
    <property type="match status" value="1"/>
</dbReference>
<feature type="region of interest" description="Disordered" evidence="19">
    <location>
        <begin position="1427"/>
        <end position="1477"/>
    </location>
</feature>
<keyword evidence="23" id="KW-1185">Reference proteome</keyword>
<dbReference type="GO" id="GO:0016887">
    <property type="term" value="F:ATP hydrolysis activity"/>
    <property type="evidence" value="ECO:0007669"/>
    <property type="project" value="InterPro"/>
</dbReference>